<evidence type="ECO:0000259" key="4">
    <source>
        <dbReference type="PROSITE" id="PS50949"/>
    </source>
</evidence>
<dbReference type="PANTHER" id="PTHR44846:SF1">
    <property type="entry name" value="MANNOSYL-D-GLYCERATE TRANSPORT_METABOLISM SYSTEM REPRESSOR MNGR-RELATED"/>
    <property type="match status" value="1"/>
</dbReference>
<keyword evidence="1" id="KW-0805">Transcription regulation</keyword>
<dbReference type="Pfam" id="PF07702">
    <property type="entry name" value="UTRA"/>
    <property type="match status" value="1"/>
</dbReference>
<feature type="domain" description="HTH gntR-type" evidence="4">
    <location>
        <begin position="20"/>
        <end position="88"/>
    </location>
</feature>
<keyword evidence="2" id="KW-0238">DNA-binding</keyword>
<dbReference type="PRINTS" id="PR00035">
    <property type="entry name" value="HTHGNTR"/>
</dbReference>
<evidence type="ECO:0000256" key="3">
    <source>
        <dbReference type="ARBA" id="ARBA00023163"/>
    </source>
</evidence>
<organism evidence="5 6">
    <name type="scientific">Paramesorhizobium deserti</name>
    <dbReference type="NCBI Taxonomy" id="1494590"/>
    <lineage>
        <taxon>Bacteria</taxon>
        <taxon>Pseudomonadati</taxon>
        <taxon>Pseudomonadota</taxon>
        <taxon>Alphaproteobacteria</taxon>
        <taxon>Hyphomicrobiales</taxon>
        <taxon>Phyllobacteriaceae</taxon>
        <taxon>Paramesorhizobium</taxon>
    </lineage>
</organism>
<dbReference type="InterPro" id="IPR000524">
    <property type="entry name" value="Tscrpt_reg_HTH_GntR"/>
</dbReference>
<dbReference type="SUPFAM" id="SSF46785">
    <property type="entry name" value="Winged helix' DNA-binding domain"/>
    <property type="match status" value="1"/>
</dbReference>
<dbReference type="Gene3D" id="1.10.10.10">
    <property type="entry name" value="Winged helix-like DNA-binding domain superfamily/Winged helix DNA-binding domain"/>
    <property type="match status" value="1"/>
</dbReference>
<dbReference type="PANTHER" id="PTHR44846">
    <property type="entry name" value="MANNOSYL-D-GLYCERATE TRANSPORT/METABOLISM SYSTEM REPRESSOR MNGR-RELATED"/>
    <property type="match status" value="1"/>
</dbReference>
<dbReference type="EMBL" id="LNTU01000034">
    <property type="protein sequence ID" value="KXF75992.1"/>
    <property type="molecule type" value="Genomic_DNA"/>
</dbReference>
<keyword evidence="3" id="KW-0804">Transcription</keyword>
<dbReference type="SMART" id="SM00345">
    <property type="entry name" value="HTH_GNTR"/>
    <property type="match status" value="1"/>
</dbReference>
<comment type="caution">
    <text evidence="5">The sequence shown here is derived from an EMBL/GenBank/DDBJ whole genome shotgun (WGS) entry which is preliminary data.</text>
</comment>
<dbReference type="InterPro" id="IPR036388">
    <property type="entry name" value="WH-like_DNA-bd_sf"/>
</dbReference>
<dbReference type="GO" id="GO:0003700">
    <property type="term" value="F:DNA-binding transcription factor activity"/>
    <property type="evidence" value="ECO:0007669"/>
    <property type="project" value="InterPro"/>
</dbReference>
<keyword evidence="6" id="KW-1185">Reference proteome</keyword>
<dbReference type="SUPFAM" id="SSF64288">
    <property type="entry name" value="Chorismate lyase-like"/>
    <property type="match status" value="1"/>
</dbReference>
<dbReference type="RefSeq" id="WP_068882734.1">
    <property type="nucleotide sequence ID" value="NZ_LNTU01000034.1"/>
</dbReference>
<proteinExistence type="predicted"/>
<dbReference type="PROSITE" id="PS50949">
    <property type="entry name" value="HTH_GNTR"/>
    <property type="match status" value="1"/>
</dbReference>
<dbReference type="Gene3D" id="3.40.1410.10">
    <property type="entry name" value="Chorismate lyase-like"/>
    <property type="match status" value="1"/>
</dbReference>
<evidence type="ECO:0000313" key="5">
    <source>
        <dbReference type="EMBL" id="KXF75992.1"/>
    </source>
</evidence>
<gene>
    <name evidence="5" type="ORF">ATN84_13765</name>
</gene>
<dbReference type="InterPro" id="IPR028978">
    <property type="entry name" value="Chorismate_lyase_/UTRA_dom_sf"/>
</dbReference>
<evidence type="ECO:0000313" key="6">
    <source>
        <dbReference type="Proteomes" id="UP000070107"/>
    </source>
</evidence>
<reference evidence="5 6" key="1">
    <citation type="submission" date="2015-11" db="EMBL/GenBank/DDBJ databases">
        <title>Draft genome sequence of Paramesorhizobium deserti A-3-E, a strain highly resistant to diverse beta-lactam antibiotics.</title>
        <authorList>
            <person name="Lv R."/>
            <person name="Yang X."/>
            <person name="Fang N."/>
            <person name="Guo J."/>
            <person name="Luo X."/>
            <person name="Peng F."/>
            <person name="Yang R."/>
            <person name="Cui Y."/>
            <person name="Fang C."/>
            <person name="Song Y."/>
        </authorList>
    </citation>
    <scope>NUCLEOTIDE SEQUENCE [LARGE SCALE GENOMIC DNA]</scope>
    <source>
        <strain evidence="5 6">A-3-E</strain>
    </source>
</reference>
<dbReference type="GO" id="GO:0003677">
    <property type="term" value="F:DNA binding"/>
    <property type="evidence" value="ECO:0007669"/>
    <property type="project" value="UniProtKB-KW"/>
</dbReference>
<dbReference type="AlphaFoldDB" id="A0A135HS20"/>
<dbReference type="InterPro" id="IPR050679">
    <property type="entry name" value="Bact_HTH_transcr_reg"/>
</dbReference>
<evidence type="ECO:0000256" key="1">
    <source>
        <dbReference type="ARBA" id="ARBA00023015"/>
    </source>
</evidence>
<dbReference type="SMART" id="SM00866">
    <property type="entry name" value="UTRA"/>
    <property type="match status" value="1"/>
</dbReference>
<dbReference type="Pfam" id="PF00392">
    <property type="entry name" value="GntR"/>
    <property type="match status" value="1"/>
</dbReference>
<dbReference type="CDD" id="cd07377">
    <property type="entry name" value="WHTH_GntR"/>
    <property type="match status" value="1"/>
</dbReference>
<dbReference type="GO" id="GO:0045892">
    <property type="term" value="P:negative regulation of DNA-templated transcription"/>
    <property type="evidence" value="ECO:0007669"/>
    <property type="project" value="TreeGrafter"/>
</dbReference>
<sequence>MADSMRVIFADIAAQSPGGGPLYVKLKRIIERAVDRGLIKSGDALPPEREIASMADVSRVTVRKAVQELVKEGLLIQRHGSGTFVASRVKPVEQYLTQLTSFTEDMARRGMIVRSEWLDRGIYAPSPEEMVALGLTSGEKVARISRLRVANETPMAIERAALAASVLPRPEDVTTSLYAVLAASGNRPVRAIQRISAAILKENDARILEVQPGSASLNIERISYLESGKVIEFTRSIYRADAYEFIAELRLSGPSEQSAEAAGAVL</sequence>
<dbReference type="Proteomes" id="UP000070107">
    <property type="component" value="Unassembled WGS sequence"/>
</dbReference>
<protein>
    <submittedName>
        <fullName evidence="5">Phage tail protein</fullName>
    </submittedName>
</protein>
<accession>A0A135HS20</accession>
<dbReference type="InterPro" id="IPR036390">
    <property type="entry name" value="WH_DNA-bd_sf"/>
</dbReference>
<name>A0A135HS20_9HYPH</name>
<dbReference type="OrthoDB" id="7173258at2"/>
<dbReference type="InterPro" id="IPR011663">
    <property type="entry name" value="UTRA"/>
</dbReference>
<evidence type="ECO:0000256" key="2">
    <source>
        <dbReference type="ARBA" id="ARBA00023125"/>
    </source>
</evidence>
<dbReference type="STRING" id="1494590.ATN84_13765"/>